<feature type="domain" description="Polyphosphate kinase-2-related" evidence="1">
    <location>
        <begin position="270"/>
        <end position="488"/>
    </location>
</feature>
<gene>
    <name evidence="2" type="ORF">NYP16_11145</name>
</gene>
<evidence type="ECO:0000259" key="1">
    <source>
        <dbReference type="Pfam" id="PF03976"/>
    </source>
</evidence>
<dbReference type="AlphaFoldDB" id="A0A9X3Z7T9"/>
<dbReference type="RefSeq" id="WP_274944211.1">
    <property type="nucleotide sequence ID" value="NZ_JANWOI010000004.1"/>
</dbReference>
<dbReference type="PANTHER" id="PTHR34383">
    <property type="entry name" value="POLYPHOSPHATE:AMP PHOSPHOTRANSFERASE-RELATED"/>
    <property type="match status" value="1"/>
</dbReference>
<dbReference type="PANTHER" id="PTHR34383:SF3">
    <property type="entry name" value="POLYPHOSPHATE:AMP PHOSPHOTRANSFERASE"/>
    <property type="match status" value="1"/>
</dbReference>
<keyword evidence="3" id="KW-1185">Reference proteome</keyword>
<dbReference type="SUPFAM" id="SSF52540">
    <property type="entry name" value="P-loop containing nucleoside triphosphate hydrolases"/>
    <property type="match status" value="1"/>
</dbReference>
<organism evidence="2 3">
    <name type="scientific">Govanella unica</name>
    <dbReference type="NCBI Taxonomy" id="2975056"/>
    <lineage>
        <taxon>Bacteria</taxon>
        <taxon>Pseudomonadati</taxon>
        <taxon>Pseudomonadota</taxon>
        <taxon>Alphaproteobacteria</taxon>
        <taxon>Emcibacterales</taxon>
        <taxon>Govanellaceae</taxon>
        <taxon>Govanella</taxon>
    </lineage>
</organism>
<accession>A0A9X3Z7T9</accession>
<reference evidence="2" key="2">
    <citation type="journal article" date="2023" name="Syst. Appl. Microbiol.">
        <title>Govania unica gen. nov., sp. nov., a rare biosphere bacterium that represents a novel family in the class Alphaproteobacteria.</title>
        <authorList>
            <person name="Vandamme P."/>
            <person name="Peeters C."/>
            <person name="Hettiarachchi A."/>
            <person name="Cnockaert M."/>
            <person name="Carlier A."/>
        </authorList>
    </citation>
    <scope>NUCLEOTIDE SEQUENCE</scope>
    <source>
        <strain evidence="2">LMG 31809</strain>
    </source>
</reference>
<dbReference type="Proteomes" id="UP001141619">
    <property type="component" value="Unassembled WGS sequence"/>
</dbReference>
<evidence type="ECO:0000313" key="2">
    <source>
        <dbReference type="EMBL" id="MDA5194506.1"/>
    </source>
</evidence>
<dbReference type="EMBL" id="JANWOI010000004">
    <property type="protein sequence ID" value="MDA5194506.1"/>
    <property type="molecule type" value="Genomic_DNA"/>
</dbReference>
<comment type="caution">
    <text evidence="2">The sequence shown here is derived from an EMBL/GenBank/DDBJ whole genome shotgun (WGS) entry which is preliminary data.</text>
</comment>
<feature type="domain" description="Polyphosphate kinase-2-related" evidence="1">
    <location>
        <begin position="19"/>
        <end position="216"/>
    </location>
</feature>
<name>A0A9X3Z7T9_9PROT</name>
<dbReference type="Pfam" id="PF03976">
    <property type="entry name" value="PPK2"/>
    <property type="match status" value="2"/>
</dbReference>
<proteinExistence type="predicted"/>
<dbReference type="Gene3D" id="3.40.50.300">
    <property type="entry name" value="P-loop containing nucleotide triphosphate hydrolases"/>
    <property type="match status" value="2"/>
</dbReference>
<dbReference type="InterPro" id="IPR022488">
    <property type="entry name" value="PPK2-related"/>
</dbReference>
<dbReference type="InterPro" id="IPR027417">
    <property type="entry name" value="P-loop_NTPase"/>
</dbReference>
<protein>
    <submittedName>
        <fullName evidence="2">Polyphosphate:AMP phosphotransferase</fullName>
    </submittedName>
</protein>
<reference evidence="2" key="1">
    <citation type="submission" date="2022-08" db="EMBL/GenBank/DDBJ databases">
        <authorList>
            <person name="Vandamme P."/>
            <person name="Hettiarachchi A."/>
            <person name="Peeters C."/>
            <person name="Cnockaert M."/>
            <person name="Carlier A."/>
        </authorList>
    </citation>
    <scope>NUCLEOTIDE SEQUENCE</scope>
    <source>
        <strain evidence="2">LMG 31809</strain>
    </source>
</reference>
<sequence>MAAKRTPSKATSLPTGEALRTSLLDSQFHFSEQQTHGLVIVLAGMLSADIETIINQLNVRMDPRNIRVHALDAQVDQMDRMELKLFPSARRFWMRTPARGTITILIEGWYHFLFDPTRKPPKDLVAKLARRDHSERFLTNERVRVMKVWLDRSKASMKARLHDLDSSKETRWQISDRDRVTLAGYKTYRKRIDPELETSATRCDWTRIDMDAEDTDKTAPTDSLCHAILDALHKPPVPEAGPDLPPLKMAPALLTYRGQYPPEQQPADPEAMILDAQRRIRSLTDSKAFHDRALVVAFEGYDAAGKGGTIRYLVHGIDPRRRNVVPIAAPSSEELLYPYLWRFWKALPAKNDVTIFDRTWYGRVLVERVEGFAKPAEWSRAYGEINDFESEISRHGVILVKIWLDISSAEQSRRFKEREDTPWKNFKITEDDWRNRRKRTSYEKALADMLTYTHTDLAPWTVIPSDNKPVARARTLGLIADRLESALKKD</sequence>
<evidence type="ECO:0000313" key="3">
    <source>
        <dbReference type="Proteomes" id="UP001141619"/>
    </source>
</evidence>